<organism evidence="2 3">
    <name type="scientific">Mytilus galloprovincialis</name>
    <name type="common">Mediterranean mussel</name>
    <dbReference type="NCBI Taxonomy" id="29158"/>
    <lineage>
        <taxon>Eukaryota</taxon>
        <taxon>Metazoa</taxon>
        <taxon>Spiralia</taxon>
        <taxon>Lophotrochozoa</taxon>
        <taxon>Mollusca</taxon>
        <taxon>Bivalvia</taxon>
        <taxon>Autobranchia</taxon>
        <taxon>Pteriomorphia</taxon>
        <taxon>Mytilida</taxon>
        <taxon>Mytiloidea</taxon>
        <taxon>Mytilidae</taxon>
        <taxon>Mytilinae</taxon>
        <taxon>Mytilus</taxon>
    </lineage>
</organism>
<feature type="compositionally biased region" description="Low complexity" evidence="1">
    <location>
        <begin position="202"/>
        <end position="229"/>
    </location>
</feature>
<feature type="region of interest" description="Disordered" evidence="1">
    <location>
        <begin position="332"/>
        <end position="351"/>
    </location>
</feature>
<name>A0A8B6C5W7_MYTGA</name>
<protein>
    <recommendedName>
        <fullName evidence="4">Spaetzle domain-containing protein</fullName>
    </recommendedName>
</protein>
<dbReference type="OrthoDB" id="6189914at2759"/>
<feature type="compositionally biased region" description="Pro residues" evidence="1">
    <location>
        <begin position="181"/>
        <end position="201"/>
    </location>
</feature>
<feature type="compositionally biased region" description="Pro residues" evidence="1">
    <location>
        <begin position="230"/>
        <end position="248"/>
    </location>
</feature>
<evidence type="ECO:0000313" key="2">
    <source>
        <dbReference type="EMBL" id="VDH99503.1"/>
    </source>
</evidence>
<dbReference type="AlphaFoldDB" id="A0A8B6C5W7"/>
<feature type="region of interest" description="Disordered" evidence="1">
    <location>
        <begin position="165"/>
        <end position="280"/>
    </location>
</feature>
<evidence type="ECO:0008006" key="4">
    <source>
        <dbReference type="Google" id="ProtNLM"/>
    </source>
</evidence>
<evidence type="ECO:0000256" key="1">
    <source>
        <dbReference type="SAM" id="MobiDB-lite"/>
    </source>
</evidence>
<sequence length="455" mass="51655">MTFFLVMSSAVHSQLDTPEKQNAHQPLCTRPKETPLKELVEAKVDDKYPIPRFNESLAGRPFEFFPIATDSEIEPRPTWSPTCSLFQELLISQNCHTRWTNILDGISMVSNALSLRYMHQVPNMILILVACVVSVQSITNHPPPRHLVPRVPPPHLLPPHLQHLLPPHLKQGPPHNSLPPHLLPPHLQPVAPHHPLPPHLLPPHLQQVPPHHPLPSHLQPLSPHKSLPPHLQPLPPHHPLPPHLQPVPPHHDQPLPPHQYLRHPQPIKAPQPAGRCVPPRDETVTKLRDVQLVGKYPAADISRYLRKSSRHFNRHVAQARRTASCHCNRHKAKSSHSSYGAPPPPPKHTSTQWVDTCPAVQNLFFFPKSTEFHGHHCWILRPWVRQSGGCPYVGCQQRSCLGVTAVSEHVFPGIKACRHTNFKTMVYYIWCPKLGQLIRQYKRLPQCCSCMVLRC</sequence>
<evidence type="ECO:0000313" key="3">
    <source>
        <dbReference type="Proteomes" id="UP000596742"/>
    </source>
</evidence>
<comment type="caution">
    <text evidence="2">The sequence shown here is derived from an EMBL/GenBank/DDBJ whole genome shotgun (WGS) entry which is preliminary data.</text>
</comment>
<proteinExistence type="predicted"/>
<dbReference type="EMBL" id="UYJE01001146">
    <property type="protein sequence ID" value="VDH99503.1"/>
    <property type="molecule type" value="Genomic_DNA"/>
</dbReference>
<feature type="compositionally biased region" description="Low complexity" evidence="1">
    <location>
        <begin position="165"/>
        <end position="180"/>
    </location>
</feature>
<accession>A0A8B6C5W7</accession>
<dbReference type="Proteomes" id="UP000596742">
    <property type="component" value="Unassembled WGS sequence"/>
</dbReference>
<gene>
    <name evidence="2" type="ORF">MGAL_10B090744</name>
</gene>
<reference evidence="2" key="1">
    <citation type="submission" date="2018-11" db="EMBL/GenBank/DDBJ databases">
        <authorList>
            <person name="Alioto T."/>
            <person name="Alioto T."/>
        </authorList>
    </citation>
    <scope>NUCLEOTIDE SEQUENCE</scope>
</reference>
<keyword evidence="3" id="KW-1185">Reference proteome</keyword>